<dbReference type="GO" id="GO:0022857">
    <property type="term" value="F:transmembrane transporter activity"/>
    <property type="evidence" value="ECO:0007669"/>
    <property type="project" value="InterPro"/>
</dbReference>
<keyword evidence="2 5" id="KW-0812">Transmembrane</keyword>
<dbReference type="AlphaFoldDB" id="A0A0B5I885"/>
<dbReference type="InterPro" id="IPR011701">
    <property type="entry name" value="MFS"/>
</dbReference>
<dbReference type="InterPro" id="IPR036259">
    <property type="entry name" value="MFS_trans_sf"/>
</dbReference>
<evidence type="ECO:0000256" key="3">
    <source>
        <dbReference type="ARBA" id="ARBA00022989"/>
    </source>
</evidence>
<dbReference type="PANTHER" id="PTHR11662:SF399">
    <property type="entry name" value="FI19708P1-RELATED"/>
    <property type="match status" value="1"/>
</dbReference>
<accession>A0A0B5I885</accession>
<dbReference type="Proteomes" id="UP000031774">
    <property type="component" value="Chromosome"/>
</dbReference>
<feature type="transmembrane region" description="Helical" evidence="5">
    <location>
        <begin position="369"/>
        <end position="389"/>
    </location>
</feature>
<dbReference type="HOGENOM" id="CLU_001265_5_1_11"/>
<protein>
    <submittedName>
        <fullName evidence="7">MFS transporter</fullName>
    </submittedName>
</protein>
<proteinExistence type="predicted"/>
<feature type="transmembrane region" description="Helical" evidence="5">
    <location>
        <begin position="123"/>
        <end position="147"/>
    </location>
</feature>
<feature type="transmembrane region" description="Helical" evidence="5">
    <location>
        <begin position="307"/>
        <end position="328"/>
    </location>
</feature>
<dbReference type="EMBL" id="CP010407">
    <property type="protein sequence ID" value="AJF70225.1"/>
    <property type="molecule type" value="Genomic_DNA"/>
</dbReference>
<keyword evidence="3 5" id="KW-1133">Transmembrane helix</keyword>
<evidence type="ECO:0000256" key="4">
    <source>
        <dbReference type="ARBA" id="ARBA00023136"/>
    </source>
</evidence>
<evidence type="ECO:0000259" key="6">
    <source>
        <dbReference type="PROSITE" id="PS50850"/>
    </source>
</evidence>
<name>A0A0B5I885_9ACTN</name>
<dbReference type="InterPro" id="IPR050382">
    <property type="entry name" value="MFS_Na/Anion_cotransporter"/>
</dbReference>
<feature type="transmembrane region" description="Helical" evidence="5">
    <location>
        <begin position="252"/>
        <end position="271"/>
    </location>
</feature>
<dbReference type="KEGG" id="svt:SVTN_36595"/>
<dbReference type="GO" id="GO:0005886">
    <property type="term" value="C:plasma membrane"/>
    <property type="evidence" value="ECO:0007669"/>
    <property type="project" value="UniProtKB-SubCell"/>
</dbReference>
<feature type="transmembrane region" description="Helical" evidence="5">
    <location>
        <begin position="214"/>
        <end position="232"/>
    </location>
</feature>
<feature type="domain" description="Major facilitator superfamily (MFS) profile" evidence="6">
    <location>
        <begin position="1"/>
        <end position="395"/>
    </location>
</feature>
<reference evidence="7 8" key="1">
    <citation type="submission" date="2014-12" db="EMBL/GenBank/DDBJ databases">
        <title>Complete genome sequence of Streptomyces vietnamensis strain GIMV4.0001, a genetic manipulable producer of the benzoisochromanequinone antibiotic granaticin.</title>
        <authorList>
            <person name="Deng M.R."/>
            <person name="Guo J."/>
            <person name="Ma L.Y."/>
            <person name="Feng G.D."/>
            <person name="Mo C.Y."/>
            <person name="Zhu H.H."/>
        </authorList>
    </citation>
    <scope>NUCLEOTIDE SEQUENCE [LARGE SCALE GENOMIC DNA]</scope>
    <source>
        <strain evidence="8">GIMV4.0001</strain>
    </source>
</reference>
<sequence length="422" mass="43993">MLFVAWLVDYADRLVINLVLPSFGEEFGLGRGQQGLVVSAFFLSYALCQIPGGWLADRFGARRVICWALLAWSLFTALTGFAWSFAALLVMRFAFGAAEGVFPPASMKALVERTVPEERMGANGLIMSSNAIAAVVTPLAVAPLIAVFGWRSAFFSTAALGVAVYVAVRLWLPAPLPRAADGSPAEGFPADGSPAAAHGVRGLRGLREILRVGVLWRFALMMFGYNVIVWGLTTWMPSYLTEERGVPLSSAGALMAIPALGAAAATILGGRIADRLGGHHRKVIVPGMTVAGLFLLLMAFSDSLTGFAVFGTLAVFSGSLGYMPLFAVPLRGLAPGHVGVGSAVIVFGGQVAGMVAPPVMGFLADAISFRAAFAFLVLGAAVAVLMALLTPQDADSFRAVAGSLGEASDRSASTSTSTEELS</sequence>
<evidence type="ECO:0000256" key="2">
    <source>
        <dbReference type="ARBA" id="ARBA00022692"/>
    </source>
</evidence>
<feature type="transmembrane region" description="Helical" evidence="5">
    <location>
        <begin position="340"/>
        <end position="363"/>
    </location>
</feature>
<dbReference type="SUPFAM" id="SSF103473">
    <property type="entry name" value="MFS general substrate transporter"/>
    <property type="match status" value="1"/>
</dbReference>
<gene>
    <name evidence="7" type="ORF">SVTN_36595</name>
</gene>
<evidence type="ECO:0000256" key="5">
    <source>
        <dbReference type="SAM" id="Phobius"/>
    </source>
</evidence>
<dbReference type="PANTHER" id="PTHR11662">
    <property type="entry name" value="SOLUTE CARRIER FAMILY 17"/>
    <property type="match status" value="1"/>
</dbReference>
<dbReference type="Gene3D" id="1.20.1250.20">
    <property type="entry name" value="MFS general substrate transporter like domains"/>
    <property type="match status" value="2"/>
</dbReference>
<feature type="transmembrane region" description="Helical" evidence="5">
    <location>
        <begin position="36"/>
        <end position="57"/>
    </location>
</feature>
<organism evidence="7 8">
    <name type="scientific">Streptomyces vietnamensis</name>
    <dbReference type="NCBI Taxonomy" id="362257"/>
    <lineage>
        <taxon>Bacteria</taxon>
        <taxon>Bacillati</taxon>
        <taxon>Actinomycetota</taxon>
        <taxon>Actinomycetes</taxon>
        <taxon>Kitasatosporales</taxon>
        <taxon>Streptomycetaceae</taxon>
        <taxon>Streptomyces</taxon>
    </lineage>
</organism>
<evidence type="ECO:0000256" key="1">
    <source>
        <dbReference type="ARBA" id="ARBA00004651"/>
    </source>
</evidence>
<comment type="subcellular location">
    <subcellularLocation>
        <location evidence="1">Cell membrane</location>
        <topology evidence="1">Multi-pass membrane protein</topology>
    </subcellularLocation>
</comment>
<feature type="transmembrane region" description="Helical" evidence="5">
    <location>
        <begin position="64"/>
        <end position="83"/>
    </location>
</feature>
<dbReference type="STRING" id="362257.SVTN_36595"/>
<keyword evidence="8" id="KW-1185">Reference proteome</keyword>
<dbReference type="Pfam" id="PF07690">
    <property type="entry name" value="MFS_1"/>
    <property type="match status" value="1"/>
</dbReference>
<evidence type="ECO:0000313" key="7">
    <source>
        <dbReference type="EMBL" id="AJF70225.1"/>
    </source>
</evidence>
<dbReference type="PROSITE" id="PS50850">
    <property type="entry name" value="MFS"/>
    <property type="match status" value="1"/>
</dbReference>
<feature type="transmembrane region" description="Helical" evidence="5">
    <location>
        <begin position="283"/>
        <end position="301"/>
    </location>
</feature>
<keyword evidence="4 5" id="KW-0472">Membrane</keyword>
<dbReference type="InterPro" id="IPR020846">
    <property type="entry name" value="MFS_dom"/>
</dbReference>
<dbReference type="CDD" id="cd17319">
    <property type="entry name" value="MFS_ExuT_GudP_like"/>
    <property type="match status" value="1"/>
</dbReference>
<evidence type="ECO:0000313" key="8">
    <source>
        <dbReference type="Proteomes" id="UP000031774"/>
    </source>
</evidence>